<evidence type="ECO:0000256" key="1">
    <source>
        <dbReference type="SAM" id="MobiDB-lite"/>
    </source>
</evidence>
<sequence length="189" mass="21328">MGSSNSKVTKPDTLIGIVQEMQEIQEQQSRQIGQLRAALQQAETERGAKTQEISQPLTPLQLPPPSPQLQLTQPPQVVQLPQPAQVVHLPQTAQTAHYGLSLEEFRPAQTLPYFEPQGLNNEATPGQTPPGTSPVQVFVVPSSPYFYEAERVRYRGGGGKSRRNCYENQNRLYRPGRGKNYYYYNDRQY</sequence>
<gene>
    <name evidence="2" type="ORF">TKK_010842</name>
</gene>
<evidence type="ECO:0000313" key="2">
    <source>
        <dbReference type="EMBL" id="KAL3395014.1"/>
    </source>
</evidence>
<organism evidence="2 3">
    <name type="scientific">Trichogramma kaykai</name>
    <dbReference type="NCBI Taxonomy" id="54128"/>
    <lineage>
        <taxon>Eukaryota</taxon>
        <taxon>Metazoa</taxon>
        <taxon>Ecdysozoa</taxon>
        <taxon>Arthropoda</taxon>
        <taxon>Hexapoda</taxon>
        <taxon>Insecta</taxon>
        <taxon>Pterygota</taxon>
        <taxon>Neoptera</taxon>
        <taxon>Endopterygota</taxon>
        <taxon>Hymenoptera</taxon>
        <taxon>Apocrita</taxon>
        <taxon>Proctotrupomorpha</taxon>
        <taxon>Chalcidoidea</taxon>
        <taxon>Trichogrammatidae</taxon>
        <taxon>Trichogramma</taxon>
    </lineage>
</organism>
<dbReference type="EMBL" id="JBJJXI010000086">
    <property type="protein sequence ID" value="KAL3395014.1"/>
    <property type="molecule type" value="Genomic_DNA"/>
</dbReference>
<protein>
    <submittedName>
        <fullName evidence="2">Uncharacterized protein</fullName>
    </submittedName>
</protein>
<dbReference type="AlphaFoldDB" id="A0ABD2WQC9"/>
<dbReference type="Proteomes" id="UP001627154">
    <property type="component" value="Unassembled WGS sequence"/>
</dbReference>
<proteinExistence type="predicted"/>
<accession>A0ABD2WQC9</accession>
<name>A0ABD2WQC9_9HYME</name>
<keyword evidence="3" id="KW-1185">Reference proteome</keyword>
<comment type="caution">
    <text evidence="2">The sequence shown here is derived from an EMBL/GenBank/DDBJ whole genome shotgun (WGS) entry which is preliminary data.</text>
</comment>
<evidence type="ECO:0000313" key="3">
    <source>
        <dbReference type="Proteomes" id="UP001627154"/>
    </source>
</evidence>
<reference evidence="2 3" key="1">
    <citation type="journal article" date="2024" name="bioRxiv">
        <title>A reference genome for Trichogramma kaykai: A tiny desert-dwelling parasitoid wasp with competing sex-ratio distorters.</title>
        <authorList>
            <person name="Culotta J."/>
            <person name="Lindsey A.R."/>
        </authorList>
    </citation>
    <scope>NUCLEOTIDE SEQUENCE [LARGE SCALE GENOMIC DNA]</scope>
    <source>
        <strain evidence="2 3">KSX58</strain>
    </source>
</reference>
<feature type="region of interest" description="Disordered" evidence="1">
    <location>
        <begin position="36"/>
        <end position="72"/>
    </location>
</feature>